<dbReference type="InterPro" id="IPR011990">
    <property type="entry name" value="TPR-like_helical_dom_sf"/>
</dbReference>
<dbReference type="InterPro" id="IPR058852">
    <property type="entry name" value="HTH_77"/>
</dbReference>
<sequence>MSTLPTGTITFLFSDIEGSSKKWEQHPDAMRVALAAHDKMLRTAFESEGGYVFKTVGDAFCVAFDTALQALLGALQAQRALRATTWEGIDELKVRMALHTGAAEHRDGDYFGQSLNRVARILASAHGGQVLFSLPTEELVRDHFPPGIQLRALGEHRLRDLARPEHLFQLLAPDLPSQFPALRSLESVPNNLPVQLTSFIGRERELAEVKRLLSSTRLLTLTGSGGTGKTRLSLQVGAESLEQYHDGVWFVEFGTIEDGALVIEAVAAALDLRQEPERSLVATLTSFLRNRQLLLIFDNCEHVVAACARLAETLLRSCPQLRILASSREPLSIAGETAWPLPPLSLPNHWRDLGDGPDAFERLSEYEAVRLFIDRATLARPSFQATNENIVTIAQICWRLDGIALAIELAAARIRVLTLQQIVERLDDRFHLLTTGSRTAVPRQQTLRSLIDWSHDLLSESERVLLRRLSVFARGRTLESIEAVCSDTVLESWQIVDLLTQLVDKSLVYVEKGPSSTARYYMLESIWDYANEKLVAAGEADTFRARHLAYFAAYAEKISPQLRGPQQKEWLERAEHEDVNFRFSIETSEELPGEVTKGLRLMTAMQRFVEVRGLFKEAREHFTKLLAHPDAAARDLLRARALAAAGRLSWIADDMPATVALHTEALEIFRELGDNRGVAQALADLGFHALEDRDPVKAKALLDEASAVAAPLNDPRLLAHIQHIRGVTAANEGDFAGAFALEEQGLSYYQQIGDAWLGIILAWNVGVNATVLGRFADAHTHLTNCLRIGLELGNRWGASYPLEALATLAVAERQYDRAARLFGAGEAQRSRSGLVPQAADHPAMRSVLAAATDFRGPAVEQARLEGRALSLDAAVALALHKD</sequence>
<dbReference type="InterPro" id="IPR049945">
    <property type="entry name" value="AAA_22"/>
</dbReference>
<comment type="caution">
    <text evidence="2">The sequence shown here is derived from an EMBL/GenBank/DDBJ whole genome shotgun (WGS) entry which is preliminary data.</text>
</comment>
<dbReference type="InterPro" id="IPR027417">
    <property type="entry name" value="P-loop_NTPase"/>
</dbReference>
<proteinExistence type="predicted"/>
<dbReference type="eggNOG" id="COG2114">
    <property type="taxonomic scope" value="Bacteria"/>
</dbReference>
<name>B4CVE4_9BACT</name>
<evidence type="ECO:0000313" key="2">
    <source>
        <dbReference type="EMBL" id="EDY21386.1"/>
    </source>
</evidence>
<dbReference type="PROSITE" id="PS50125">
    <property type="entry name" value="GUANYLATE_CYCLASE_2"/>
    <property type="match status" value="1"/>
</dbReference>
<dbReference type="InterPro" id="IPR029787">
    <property type="entry name" value="Nucleotide_cyclase"/>
</dbReference>
<dbReference type="InterPro" id="IPR001054">
    <property type="entry name" value="A/G_cyclase"/>
</dbReference>
<dbReference type="Pfam" id="PF25872">
    <property type="entry name" value="HTH_77"/>
    <property type="match status" value="1"/>
</dbReference>
<organism evidence="2 3">
    <name type="scientific">Chthoniobacter flavus Ellin428</name>
    <dbReference type="NCBI Taxonomy" id="497964"/>
    <lineage>
        <taxon>Bacteria</taxon>
        <taxon>Pseudomonadati</taxon>
        <taxon>Verrucomicrobiota</taxon>
        <taxon>Spartobacteria</taxon>
        <taxon>Chthoniobacterales</taxon>
        <taxon>Chthoniobacteraceae</taxon>
        <taxon>Chthoniobacter</taxon>
    </lineage>
</organism>
<dbReference type="GO" id="GO:0035556">
    <property type="term" value="P:intracellular signal transduction"/>
    <property type="evidence" value="ECO:0007669"/>
    <property type="project" value="InterPro"/>
</dbReference>
<dbReference type="GO" id="GO:0016887">
    <property type="term" value="F:ATP hydrolysis activity"/>
    <property type="evidence" value="ECO:0007669"/>
    <property type="project" value="InterPro"/>
</dbReference>
<dbReference type="eggNOG" id="COG3903">
    <property type="taxonomic scope" value="Bacteria"/>
</dbReference>
<dbReference type="PANTHER" id="PTHR47691:SF3">
    <property type="entry name" value="HTH-TYPE TRANSCRIPTIONAL REGULATOR RV0890C-RELATED"/>
    <property type="match status" value="1"/>
</dbReference>
<dbReference type="STRING" id="497964.CfE428DRAFT_0631"/>
<dbReference type="PANTHER" id="PTHR47691">
    <property type="entry name" value="REGULATOR-RELATED"/>
    <property type="match status" value="1"/>
</dbReference>
<accession>B4CVE4</accession>
<dbReference type="CDD" id="cd07302">
    <property type="entry name" value="CHD"/>
    <property type="match status" value="1"/>
</dbReference>
<keyword evidence="3" id="KW-1185">Reference proteome</keyword>
<protein>
    <submittedName>
        <fullName evidence="2">Adenylate/guanylate cyclase</fullName>
    </submittedName>
</protein>
<dbReference type="GO" id="GO:0004016">
    <property type="term" value="F:adenylate cyclase activity"/>
    <property type="evidence" value="ECO:0007669"/>
    <property type="project" value="UniProtKB-ARBA"/>
</dbReference>
<feature type="domain" description="Guanylate cyclase" evidence="1">
    <location>
        <begin position="10"/>
        <end position="122"/>
    </location>
</feature>
<reference evidence="2 3" key="1">
    <citation type="journal article" date="2011" name="J. Bacteriol.">
        <title>Genome sequence of Chthoniobacter flavus Ellin428, an aerobic heterotrophic soil bacterium.</title>
        <authorList>
            <person name="Kant R."/>
            <person name="van Passel M.W."/>
            <person name="Palva A."/>
            <person name="Lucas S."/>
            <person name="Lapidus A."/>
            <person name="Glavina Del Rio T."/>
            <person name="Dalin E."/>
            <person name="Tice H."/>
            <person name="Bruce D."/>
            <person name="Goodwin L."/>
            <person name="Pitluck S."/>
            <person name="Larimer F.W."/>
            <person name="Land M.L."/>
            <person name="Hauser L."/>
            <person name="Sangwan P."/>
            <person name="de Vos W.M."/>
            <person name="Janssen P.H."/>
            <person name="Smidt H."/>
        </authorList>
    </citation>
    <scope>NUCLEOTIDE SEQUENCE [LARGE SCALE GENOMIC DNA]</scope>
    <source>
        <strain evidence="2 3">Ellin428</strain>
    </source>
</reference>
<dbReference type="Gene3D" id="1.25.40.10">
    <property type="entry name" value="Tetratricopeptide repeat domain"/>
    <property type="match status" value="1"/>
</dbReference>
<evidence type="ECO:0000259" key="1">
    <source>
        <dbReference type="PROSITE" id="PS50125"/>
    </source>
</evidence>
<dbReference type="Proteomes" id="UP000005824">
    <property type="component" value="Unassembled WGS sequence"/>
</dbReference>
<evidence type="ECO:0000313" key="3">
    <source>
        <dbReference type="Proteomes" id="UP000005824"/>
    </source>
</evidence>
<dbReference type="GO" id="GO:0009190">
    <property type="term" value="P:cyclic nucleotide biosynthetic process"/>
    <property type="evidence" value="ECO:0007669"/>
    <property type="project" value="InterPro"/>
</dbReference>
<dbReference type="SUPFAM" id="SSF52540">
    <property type="entry name" value="P-loop containing nucleoside triphosphate hydrolases"/>
    <property type="match status" value="1"/>
</dbReference>
<dbReference type="SMART" id="SM00044">
    <property type="entry name" value="CYCc"/>
    <property type="match status" value="1"/>
</dbReference>
<dbReference type="Pfam" id="PF00211">
    <property type="entry name" value="Guanylate_cyc"/>
    <property type="match status" value="1"/>
</dbReference>
<dbReference type="EMBL" id="ABVL01000002">
    <property type="protein sequence ID" value="EDY21386.1"/>
    <property type="molecule type" value="Genomic_DNA"/>
</dbReference>
<dbReference type="InParanoid" id="B4CVE4"/>
<dbReference type="SUPFAM" id="SSF55073">
    <property type="entry name" value="Nucleotide cyclase"/>
    <property type="match status" value="1"/>
</dbReference>
<dbReference type="Pfam" id="PF13401">
    <property type="entry name" value="AAA_22"/>
    <property type="match status" value="1"/>
</dbReference>
<dbReference type="SUPFAM" id="SSF48452">
    <property type="entry name" value="TPR-like"/>
    <property type="match status" value="1"/>
</dbReference>
<dbReference type="Gene3D" id="3.40.50.300">
    <property type="entry name" value="P-loop containing nucleotide triphosphate hydrolases"/>
    <property type="match status" value="1"/>
</dbReference>
<dbReference type="Gene3D" id="3.30.70.1230">
    <property type="entry name" value="Nucleotide cyclase"/>
    <property type="match status" value="1"/>
</dbReference>
<dbReference type="AlphaFoldDB" id="B4CVE4"/>
<dbReference type="RefSeq" id="WP_006977958.1">
    <property type="nucleotide sequence ID" value="NZ_ABVL01000002.1"/>
</dbReference>
<gene>
    <name evidence="2" type="ORF">CfE428DRAFT_0631</name>
</gene>